<dbReference type="EMBL" id="FO082871">
    <property type="protein sequence ID" value="CCF72559.1"/>
    <property type="molecule type" value="Genomic_DNA"/>
</dbReference>
<dbReference type="SMART" id="SM00838">
    <property type="entry name" value="EFG_C"/>
    <property type="match status" value="1"/>
</dbReference>
<dbReference type="Proteomes" id="UP000002899">
    <property type="component" value="Chromosome I"/>
</dbReference>
<dbReference type="SMART" id="SM00889">
    <property type="entry name" value="EFG_IV"/>
    <property type="match status" value="1"/>
</dbReference>
<keyword evidence="4" id="KW-0342">GTP-binding</keyword>
<dbReference type="Gene3D" id="3.40.50.300">
    <property type="entry name" value="P-loop containing nucleotide triphosphate hydrolases"/>
    <property type="match status" value="1"/>
</dbReference>
<dbReference type="InterPro" id="IPR020568">
    <property type="entry name" value="Ribosomal_Su5_D2-typ_SF"/>
</dbReference>
<accession>I7J7Z7</accession>
<dbReference type="CDD" id="cd04090">
    <property type="entry name" value="EF2_II_snRNP"/>
    <property type="match status" value="1"/>
</dbReference>
<evidence type="ECO:0000256" key="6">
    <source>
        <dbReference type="ARBA" id="ARBA00023242"/>
    </source>
</evidence>
<proteinExistence type="predicted"/>
<dbReference type="InterPro" id="IPR027417">
    <property type="entry name" value="P-loop_NTPase"/>
</dbReference>
<evidence type="ECO:0000313" key="9">
    <source>
        <dbReference type="Proteomes" id="UP000002899"/>
    </source>
</evidence>
<evidence type="ECO:0000256" key="1">
    <source>
        <dbReference type="ARBA" id="ARBA00004123"/>
    </source>
</evidence>
<reference evidence="8 9" key="1">
    <citation type="journal article" date="2012" name="Nucleic Acids Res.">
        <title>Sequencing of the smallest Apicomplexan genome from the human pathogen Babesia microti.</title>
        <authorList>
            <person name="Cornillot E."/>
            <person name="Hadj-Kaddour K."/>
            <person name="Dassouli A."/>
            <person name="Noel B."/>
            <person name="Ranwez V."/>
            <person name="Vacherie B."/>
            <person name="Augagneur Y."/>
            <person name="Bres V."/>
            <person name="Duclos A."/>
            <person name="Randazzo S."/>
            <person name="Carcy B."/>
            <person name="Debierre-Grockiego F."/>
            <person name="Delbecq S."/>
            <person name="Moubri-Menage K."/>
            <person name="Shams-Eldin H."/>
            <person name="Usmani-Brown S."/>
            <person name="Bringaud F."/>
            <person name="Wincker P."/>
            <person name="Vivares C.P."/>
            <person name="Schwarz R.T."/>
            <person name="Schetters T.P."/>
            <person name="Krause P.J."/>
            <person name="Gorenflot A."/>
            <person name="Berry V."/>
            <person name="Barbe V."/>
            <person name="Ben Mamoun C."/>
        </authorList>
    </citation>
    <scope>NUCLEOTIDE SEQUENCE [LARGE SCALE GENOMIC DNA]</scope>
    <source>
        <strain evidence="8 9">RI</strain>
    </source>
</reference>
<keyword evidence="3" id="KW-0547">Nucleotide-binding</keyword>
<dbReference type="InterPro" id="IPR035647">
    <property type="entry name" value="EFG_III/V"/>
</dbReference>
<dbReference type="GO" id="GO:0003924">
    <property type="term" value="F:GTPase activity"/>
    <property type="evidence" value="ECO:0007669"/>
    <property type="project" value="InterPro"/>
</dbReference>
<dbReference type="FunFam" id="3.30.70.870:FF:000002">
    <property type="entry name" value="Translation elongation factor 2"/>
    <property type="match status" value="1"/>
</dbReference>
<dbReference type="InterPro" id="IPR035655">
    <property type="entry name" value="U5-116kDa_C"/>
</dbReference>
<comment type="subcellular location">
    <subcellularLocation>
        <location evidence="1">Nucleus</location>
    </subcellularLocation>
</comment>
<dbReference type="PANTHER" id="PTHR42908">
    <property type="entry name" value="TRANSLATION ELONGATION FACTOR-RELATED"/>
    <property type="match status" value="1"/>
</dbReference>
<evidence type="ECO:0000256" key="5">
    <source>
        <dbReference type="ARBA" id="ARBA00023187"/>
    </source>
</evidence>
<dbReference type="InterPro" id="IPR000795">
    <property type="entry name" value="T_Tr_GTP-bd_dom"/>
</dbReference>
<dbReference type="SUPFAM" id="SSF54211">
    <property type="entry name" value="Ribosomal protein S5 domain 2-like"/>
    <property type="match status" value="1"/>
</dbReference>
<dbReference type="GO" id="GO:0000398">
    <property type="term" value="P:mRNA splicing, via spliceosome"/>
    <property type="evidence" value="ECO:0007669"/>
    <property type="project" value="TreeGrafter"/>
</dbReference>
<dbReference type="CDD" id="cd01683">
    <property type="entry name" value="EF2_IV_snRNP"/>
    <property type="match status" value="1"/>
</dbReference>
<dbReference type="GO" id="GO:0046540">
    <property type="term" value="C:U4/U6 x U5 tri-snRNP complex"/>
    <property type="evidence" value="ECO:0007669"/>
    <property type="project" value="TreeGrafter"/>
</dbReference>
<gene>
    <name evidence="8" type="ORF">BMR1_01G00440</name>
</gene>
<dbReference type="FunFam" id="3.30.230.10:FF:000009">
    <property type="entry name" value="116 kDa U5 small nuclear ribonucleoprotein component"/>
    <property type="match status" value="1"/>
</dbReference>
<dbReference type="RefSeq" id="XP_012647168.1">
    <property type="nucleotide sequence ID" value="XM_012791714.1"/>
</dbReference>
<dbReference type="CDD" id="cd04098">
    <property type="entry name" value="eEF2_C_snRNP"/>
    <property type="match status" value="1"/>
</dbReference>
<dbReference type="InterPro" id="IPR005517">
    <property type="entry name" value="Transl_elong_EFG/EF2_IV"/>
</dbReference>
<dbReference type="KEGG" id="bmic:BMR1_01G00440"/>
<sequence>MDLYDEFGNYIGQELDSDSDGIFDSEDDAQIKKPHLDEEILPEPSGLAQIEDDEDDIYKGAKVVIQEEDMQPLEVPIIAPVEKEAVRLKDVKKLDSDYNARNFNIKEDIRESDEDIEFFLCLTKQPEYIRNICIAGDFHHGKTTLMDLFLEKSLIYSGQSNDFPERYMDSRLDERTREMSIKANPISLLFSNDLYEGLDCVGCDEAVWKHKTFIFNMFDCPGHINFFDEFAHAATICDVTILVIDVLMGCNSTCENIIKLCLYDNIKFVVVINCIDRLIMELRLPPADAYHKINHVINQVNTYAGNLASTLGLQVDTYSPINGNVAFASGQFGIFFTLKSFSVLYSDALNSGLGVEKFYKKLWGNSYYNRETFKFTSCGKVEEQRSFVEFVLTPLYKLFGIVSGKEPELVNNILNDRFGIHLNELEMGANTRNLLRTTFTKLFHNASGFVDFVLNQSIPSSFNAINKIQSLYTGDLTTQFASDMLLGDPNGPLVIHIVKNYHDDNCKSFSLFGRIYSGTITVGQEIRILGNTFSLNDDEDMVVRTVASLAIPKGRYNISVQSLSAGNWVLISGIDLCLFKTCTITNSVECEIFKPLSQRFKYLPCMLAVCKIACEPLVPSELPKMVKGLRSIEKIYPSSKIKVEESGEHVVVGTGELYLDCIFHDLRKLYGDLEIKVSDPVVIFTETIVETSAIKCCGETPNGKNKIYSVAEPLEKGLCDAIEKGMVRIGSPFFEQQLLDIYQWDRLAAKNVWAFGPDAQGPNILLNDILPSANLTLCDSLRDSIIQGFQWATREGPLIEEPLRNVKFKLLDLSIANDFIDYGAGQIIPTARRVVYSSVLLAAPRLMEPVFLSEIYCPADCVTPIQAILDRRRGHVIRDLPIPGSPFYTVHVYIPAIESFGFETDLRMHTSGQAFCVSAFDHWNIVPGDPLDKTIVLKPLEPAPIPHLAREFLLKTRRRKGLCEDITINKFFDGPSMDQIAADLEMLTM</sequence>
<dbReference type="Gene3D" id="3.30.70.240">
    <property type="match status" value="1"/>
</dbReference>
<name>I7J7Z7_BABMR</name>
<evidence type="ECO:0000256" key="3">
    <source>
        <dbReference type="ARBA" id="ARBA00022741"/>
    </source>
</evidence>
<keyword evidence="5" id="KW-0508">mRNA splicing</keyword>
<dbReference type="InterPro" id="IPR009000">
    <property type="entry name" value="Transl_B-barrel_sf"/>
</dbReference>
<dbReference type="OMA" id="YIFRPIR"/>
<organism evidence="8 9">
    <name type="scientific">Babesia microti (strain RI)</name>
    <dbReference type="NCBI Taxonomy" id="1133968"/>
    <lineage>
        <taxon>Eukaryota</taxon>
        <taxon>Sar</taxon>
        <taxon>Alveolata</taxon>
        <taxon>Apicomplexa</taxon>
        <taxon>Aconoidasida</taxon>
        <taxon>Piroplasmida</taxon>
        <taxon>Babesiidae</taxon>
        <taxon>Babesia</taxon>
    </lineage>
</organism>
<dbReference type="AlphaFoldDB" id="I7J7Z7"/>
<keyword evidence="8" id="KW-0251">Elongation factor</keyword>
<feature type="domain" description="Tr-type G" evidence="7">
    <location>
        <begin position="127"/>
        <end position="385"/>
    </location>
</feature>
<dbReference type="Pfam" id="PF03764">
    <property type="entry name" value="EFG_IV"/>
    <property type="match status" value="1"/>
</dbReference>
<dbReference type="Gene3D" id="3.30.70.870">
    <property type="entry name" value="Elongation Factor G (Translational Gtpase), domain 3"/>
    <property type="match status" value="1"/>
</dbReference>
<dbReference type="GeneID" id="24423169"/>
<dbReference type="Gene3D" id="3.30.230.10">
    <property type="match status" value="1"/>
</dbReference>
<dbReference type="GO" id="GO:0071007">
    <property type="term" value="C:U2-type catalytic step 2 spliceosome"/>
    <property type="evidence" value="ECO:0007669"/>
    <property type="project" value="TreeGrafter"/>
</dbReference>
<dbReference type="GO" id="GO:0005829">
    <property type="term" value="C:cytosol"/>
    <property type="evidence" value="ECO:0007669"/>
    <property type="project" value="TreeGrafter"/>
</dbReference>
<dbReference type="InterPro" id="IPR014721">
    <property type="entry name" value="Ribsml_uS5_D2-typ_fold_subgr"/>
</dbReference>
<keyword evidence="8" id="KW-0648">Protein biosynthesis</keyword>
<dbReference type="SUPFAM" id="SSF50447">
    <property type="entry name" value="Translation proteins"/>
    <property type="match status" value="1"/>
</dbReference>
<dbReference type="PANTHER" id="PTHR42908:SF6">
    <property type="entry name" value="116 KDA U5 SMALL NUCLEAR RIBONUCLEOPROTEIN COMPONENT"/>
    <property type="match status" value="1"/>
</dbReference>
<evidence type="ECO:0000256" key="2">
    <source>
        <dbReference type="ARBA" id="ARBA00022664"/>
    </source>
</evidence>
<evidence type="ECO:0000313" key="8">
    <source>
        <dbReference type="EMBL" id="CCF72559.1"/>
    </source>
</evidence>
<dbReference type="GO" id="GO:0030623">
    <property type="term" value="F:U5 snRNA binding"/>
    <property type="evidence" value="ECO:0007669"/>
    <property type="project" value="TreeGrafter"/>
</dbReference>
<dbReference type="Pfam" id="PF00679">
    <property type="entry name" value="EFG_C"/>
    <property type="match status" value="1"/>
</dbReference>
<dbReference type="SUPFAM" id="SSF54980">
    <property type="entry name" value="EF-G C-terminal domain-like"/>
    <property type="match status" value="2"/>
</dbReference>
<dbReference type="FunFam" id="2.40.30.10:FF:000029">
    <property type="entry name" value="116 kDa U5 small nuclear ribonucleoprotein component"/>
    <property type="match status" value="1"/>
</dbReference>
<dbReference type="SUPFAM" id="SSF52540">
    <property type="entry name" value="P-loop containing nucleoside triphosphate hydrolases"/>
    <property type="match status" value="1"/>
</dbReference>
<dbReference type="PROSITE" id="PS51722">
    <property type="entry name" value="G_TR_2"/>
    <property type="match status" value="1"/>
</dbReference>
<protein>
    <submittedName>
        <fullName evidence="8">Elongation factor Tu GTP binding domain</fullName>
    </submittedName>
</protein>
<dbReference type="InterPro" id="IPR000640">
    <property type="entry name" value="EFG_V-like"/>
</dbReference>
<dbReference type="OrthoDB" id="364892at2759"/>
<reference evidence="8 9" key="2">
    <citation type="journal article" date="2013" name="PLoS ONE">
        <title>Whole genome mapping and re-organization of the nuclear and mitochondrial genomes of Babesia microti isolates.</title>
        <authorList>
            <person name="Cornillot E."/>
            <person name="Dassouli A."/>
            <person name="Garg A."/>
            <person name="Pachikara N."/>
            <person name="Randazzo S."/>
            <person name="Depoix D."/>
            <person name="Carcy B."/>
            <person name="Delbecq S."/>
            <person name="Frutos R."/>
            <person name="Silva J.C."/>
            <person name="Sutton R."/>
            <person name="Krause P.J."/>
            <person name="Mamoun C.B."/>
        </authorList>
    </citation>
    <scope>NUCLEOTIDE SEQUENCE [LARGE SCALE GENOMIC DNA]</scope>
    <source>
        <strain evidence="8 9">RI</strain>
    </source>
</reference>
<evidence type="ECO:0000259" key="7">
    <source>
        <dbReference type="PROSITE" id="PS51722"/>
    </source>
</evidence>
<reference evidence="8 9" key="3">
    <citation type="journal article" date="2016" name="Sci. Rep.">
        <title>Genome-wide diversity and gene expression profiling of Babesia microti isolates identify polymorphic genes that mediate host-pathogen interactions.</title>
        <authorList>
            <person name="Silva J.C."/>
            <person name="Cornillot E."/>
            <person name="McCracken C."/>
            <person name="Usmani-Brown S."/>
            <person name="Dwivedi A."/>
            <person name="Ifeonu O.O."/>
            <person name="Crabtree J."/>
            <person name="Gotia H.T."/>
            <person name="Virji A.Z."/>
            <person name="Reynes C."/>
            <person name="Colinge J."/>
            <person name="Kumar V."/>
            <person name="Lawres L."/>
            <person name="Pazzi J.E."/>
            <person name="Pablo J.V."/>
            <person name="Hung C."/>
            <person name="Brancato J."/>
            <person name="Kumari P."/>
            <person name="Orvis J."/>
            <person name="Tretina K."/>
            <person name="Chibucos M."/>
            <person name="Ott S."/>
            <person name="Sadzewicz L."/>
            <person name="Sengamalay N."/>
            <person name="Shetty A.C."/>
            <person name="Su Q."/>
            <person name="Tallon L."/>
            <person name="Fraser C.M."/>
            <person name="Frutos R."/>
            <person name="Molina D.M."/>
            <person name="Krause P.J."/>
            <person name="Ben Mamoun C."/>
        </authorList>
    </citation>
    <scope>NUCLEOTIDE SEQUENCE [LARGE SCALE GENOMIC DNA]</scope>
    <source>
        <strain evidence="8 9">RI</strain>
    </source>
</reference>
<dbReference type="VEuPathDB" id="PiroplasmaDB:BMR1_01G00440"/>
<dbReference type="Gene3D" id="2.40.30.10">
    <property type="entry name" value="Translation factors"/>
    <property type="match status" value="1"/>
</dbReference>
<dbReference type="Gene3D" id="3.90.1430.10">
    <property type="entry name" value="Yeast translation eEF2 (G' domain)"/>
    <property type="match status" value="1"/>
</dbReference>
<dbReference type="GO" id="GO:0003746">
    <property type="term" value="F:translation elongation factor activity"/>
    <property type="evidence" value="ECO:0007669"/>
    <property type="project" value="UniProtKB-KW"/>
</dbReference>
<dbReference type="Pfam" id="PF00009">
    <property type="entry name" value="GTP_EFTU"/>
    <property type="match status" value="1"/>
</dbReference>
<evidence type="ECO:0000256" key="4">
    <source>
        <dbReference type="ARBA" id="ARBA00023134"/>
    </source>
</evidence>
<dbReference type="GO" id="GO:0005525">
    <property type="term" value="F:GTP binding"/>
    <property type="evidence" value="ECO:0007669"/>
    <property type="project" value="UniProtKB-KW"/>
</dbReference>
<dbReference type="FunFam" id="3.30.70.240:FF:000004">
    <property type="entry name" value="116 kDa U5 small nuclear ribonucleoprotein"/>
    <property type="match status" value="1"/>
</dbReference>
<keyword evidence="6" id="KW-0539">Nucleus</keyword>
<keyword evidence="9" id="KW-1185">Reference proteome</keyword>
<keyword evidence="2" id="KW-0507">mRNA processing</keyword>